<feature type="region of interest" description="Disordered" evidence="1">
    <location>
        <begin position="360"/>
        <end position="397"/>
    </location>
</feature>
<comment type="caution">
    <text evidence="2">The sequence shown here is derived from an EMBL/GenBank/DDBJ whole genome shotgun (WGS) entry which is preliminary data.</text>
</comment>
<sequence length="495" mass="54759">MKLGLCTQDMEVYHEHESSRDRYHTRPPPRRHRAQSPAGPPDFRKWESCRAMPLVGGSSRGSPVSPAPSSQRYSIFTSITLISSRDLAIDKHYLLVKAKRVRGSSLEHAGQQENTNEELSGYHTKGCLHNSQSRLALRHMIRLHSPNWSPRLVVFSVMSIQGEGWCQTNMAPASEKCPHRFCLHPHSLTLETRMHFRLKREFLSKNPLHPLHPSSHYQRSNTTGMKGQGKQEIPEKTRQPLASSGAIPTCENSGTTAPGIEAGLPRLSALTIIFFRLLNFGTAAVEWLACSLPTKANRVRSPGLGHFRIFACGNRASRCRWSVGFLGDLLFPPPLHYGAVLYSSRFTLIGSRDLCVDPSFSGRGKRENPEKTHRPMASSGTIPTYENPVTRPGIEPGSPWWGGERANRAATAATAAPYTIRYSSLIGRRVLRNLPYWPGLLAVIRELRSDMTLAADAISVARAGGVREISGDSTSVLSYVLWQDSALVGCGTIGR</sequence>
<feature type="compositionally biased region" description="Basic and acidic residues" evidence="1">
    <location>
        <begin position="364"/>
        <end position="373"/>
    </location>
</feature>
<gene>
    <name evidence="2" type="ORF">PR048_000071</name>
</gene>
<keyword evidence="3" id="KW-1185">Reference proteome</keyword>
<feature type="compositionally biased region" description="Polar residues" evidence="1">
    <location>
        <begin position="215"/>
        <end position="225"/>
    </location>
</feature>
<proteinExistence type="predicted"/>
<evidence type="ECO:0000313" key="2">
    <source>
        <dbReference type="EMBL" id="KAJ8894764.1"/>
    </source>
</evidence>
<reference evidence="2 3" key="1">
    <citation type="submission" date="2023-02" db="EMBL/GenBank/DDBJ databases">
        <title>LHISI_Scaffold_Assembly.</title>
        <authorList>
            <person name="Stuart O.P."/>
            <person name="Cleave R."/>
            <person name="Magrath M.J.L."/>
            <person name="Mikheyev A.S."/>
        </authorList>
    </citation>
    <scope>NUCLEOTIDE SEQUENCE [LARGE SCALE GENOMIC DNA]</scope>
    <source>
        <strain evidence="2">Daus_M_001</strain>
        <tissue evidence="2">Leg muscle</tissue>
    </source>
</reference>
<feature type="compositionally biased region" description="Basic residues" evidence="1">
    <location>
        <begin position="25"/>
        <end position="34"/>
    </location>
</feature>
<dbReference type="Proteomes" id="UP001159363">
    <property type="component" value="Chromosome 1"/>
</dbReference>
<protein>
    <submittedName>
        <fullName evidence="2">Uncharacterized protein</fullName>
    </submittedName>
</protein>
<organism evidence="2 3">
    <name type="scientific">Dryococelus australis</name>
    <dbReference type="NCBI Taxonomy" id="614101"/>
    <lineage>
        <taxon>Eukaryota</taxon>
        <taxon>Metazoa</taxon>
        <taxon>Ecdysozoa</taxon>
        <taxon>Arthropoda</taxon>
        <taxon>Hexapoda</taxon>
        <taxon>Insecta</taxon>
        <taxon>Pterygota</taxon>
        <taxon>Neoptera</taxon>
        <taxon>Polyneoptera</taxon>
        <taxon>Phasmatodea</taxon>
        <taxon>Verophasmatodea</taxon>
        <taxon>Anareolatae</taxon>
        <taxon>Phasmatidae</taxon>
        <taxon>Eurycanthinae</taxon>
        <taxon>Dryococelus</taxon>
    </lineage>
</organism>
<feature type="region of interest" description="Disordered" evidence="1">
    <location>
        <begin position="208"/>
        <end position="248"/>
    </location>
</feature>
<dbReference type="EMBL" id="JARBHB010000001">
    <property type="protein sequence ID" value="KAJ8894764.1"/>
    <property type="molecule type" value="Genomic_DNA"/>
</dbReference>
<evidence type="ECO:0000256" key="1">
    <source>
        <dbReference type="SAM" id="MobiDB-lite"/>
    </source>
</evidence>
<accession>A0ABQ9IDL7</accession>
<evidence type="ECO:0000313" key="3">
    <source>
        <dbReference type="Proteomes" id="UP001159363"/>
    </source>
</evidence>
<feature type="compositionally biased region" description="Basic and acidic residues" evidence="1">
    <location>
        <begin position="13"/>
        <end position="24"/>
    </location>
</feature>
<feature type="region of interest" description="Disordered" evidence="1">
    <location>
        <begin position="13"/>
        <end position="45"/>
    </location>
</feature>
<name>A0ABQ9IDL7_9NEOP</name>